<dbReference type="PROSITE" id="PS50950">
    <property type="entry name" value="ZF_THAP"/>
    <property type="match status" value="1"/>
</dbReference>
<name>A0A8D0H528_SPHPU</name>
<feature type="compositionally biased region" description="Basic and acidic residues" evidence="6">
    <location>
        <begin position="97"/>
        <end position="114"/>
    </location>
</feature>
<evidence type="ECO:0000259" key="7">
    <source>
        <dbReference type="PROSITE" id="PS50950"/>
    </source>
</evidence>
<proteinExistence type="predicted"/>
<dbReference type="GO" id="GO:0045944">
    <property type="term" value="P:positive regulation of transcription by RNA polymerase II"/>
    <property type="evidence" value="ECO:0007669"/>
    <property type="project" value="Ensembl"/>
</dbReference>
<evidence type="ECO:0000256" key="2">
    <source>
        <dbReference type="ARBA" id="ARBA00022771"/>
    </source>
</evidence>
<keyword evidence="3" id="KW-0862">Zinc</keyword>
<evidence type="ECO:0000256" key="5">
    <source>
        <dbReference type="PROSITE-ProRule" id="PRU00309"/>
    </source>
</evidence>
<dbReference type="GO" id="GO:0003677">
    <property type="term" value="F:DNA binding"/>
    <property type="evidence" value="ECO:0007669"/>
    <property type="project" value="UniProtKB-UniRule"/>
</dbReference>
<gene>
    <name evidence="8" type="primary">THAP3</name>
</gene>
<evidence type="ECO:0000313" key="8">
    <source>
        <dbReference type="Ensembl" id="ENSSPUP00000015425.1"/>
    </source>
</evidence>
<evidence type="ECO:0000256" key="4">
    <source>
        <dbReference type="ARBA" id="ARBA00023125"/>
    </source>
</evidence>
<dbReference type="InterPro" id="IPR006612">
    <property type="entry name" value="THAP_Znf"/>
</dbReference>
<keyword evidence="1" id="KW-0479">Metal-binding</keyword>
<dbReference type="PANTHER" id="PTHR47120:SF1">
    <property type="entry name" value="THAP DOMAIN-CONTAINING PROTEIN 3"/>
    <property type="match status" value="1"/>
</dbReference>
<sequence length="243" mass="27729">MPKSCAALGCGARYSARPREKVTFHRFPRSRPELLARWVRELGRGGCGDDNFRPGYHAVICSRHFRPDCFSHHGNRANLKPDAVPTLFPAARNPTKMGKERIPPEDAKDPKLSKDFTGTESGADVRQSDTEPVLPQEKQSRVEELAEAVSAVQKEDWFFQSRLPGYRDHFPVQTSDHSYAIVDCASLKQKLFGALEENEKLQKQLKVKSMELRRMFLRLQACRKEQRKLKGKPHPGRDQSLTF</sequence>
<dbReference type="OMA" id="ACKGHWG"/>
<dbReference type="GO" id="GO:0008270">
    <property type="term" value="F:zinc ion binding"/>
    <property type="evidence" value="ECO:0007669"/>
    <property type="project" value="UniProtKB-KW"/>
</dbReference>
<evidence type="ECO:0000256" key="1">
    <source>
        <dbReference type="ARBA" id="ARBA00022723"/>
    </source>
</evidence>
<evidence type="ECO:0000256" key="6">
    <source>
        <dbReference type="SAM" id="MobiDB-lite"/>
    </source>
</evidence>
<dbReference type="SUPFAM" id="SSF57716">
    <property type="entry name" value="Glucocorticoid receptor-like (DNA-binding domain)"/>
    <property type="match status" value="1"/>
</dbReference>
<keyword evidence="4 5" id="KW-0238">DNA-binding</keyword>
<dbReference type="SMART" id="SM00692">
    <property type="entry name" value="DM3"/>
    <property type="match status" value="1"/>
</dbReference>
<keyword evidence="9" id="KW-1185">Reference proteome</keyword>
<organism evidence="8 9">
    <name type="scientific">Sphenodon punctatus</name>
    <name type="common">Tuatara</name>
    <name type="synonym">Hatteria punctata</name>
    <dbReference type="NCBI Taxonomy" id="8508"/>
    <lineage>
        <taxon>Eukaryota</taxon>
        <taxon>Metazoa</taxon>
        <taxon>Chordata</taxon>
        <taxon>Craniata</taxon>
        <taxon>Vertebrata</taxon>
        <taxon>Euteleostomi</taxon>
        <taxon>Lepidosauria</taxon>
        <taxon>Sphenodontia</taxon>
        <taxon>Sphenodontidae</taxon>
        <taxon>Sphenodon</taxon>
    </lineage>
</organism>
<dbReference type="InterPro" id="IPR026520">
    <property type="entry name" value="THAP3"/>
</dbReference>
<dbReference type="GeneTree" id="ENSGT00940000162344"/>
<accession>A0A8D0H528</accession>
<protein>
    <submittedName>
        <fullName evidence="8">THAP domain containing 3</fullName>
    </submittedName>
</protein>
<evidence type="ECO:0000256" key="3">
    <source>
        <dbReference type="ARBA" id="ARBA00022833"/>
    </source>
</evidence>
<dbReference type="Pfam" id="PF05485">
    <property type="entry name" value="THAP"/>
    <property type="match status" value="1"/>
</dbReference>
<dbReference type="SMART" id="SM00980">
    <property type="entry name" value="THAP"/>
    <property type="match status" value="1"/>
</dbReference>
<dbReference type="Proteomes" id="UP000694392">
    <property type="component" value="Unplaced"/>
</dbReference>
<keyword evidence="2 5" id="KW-0863">Zinc-finger</keyword>
<reference evidence="8" key="2">
    <citation type="submission" date="2025-09" db="UniProtKB">
        <authorList>
            <consortium name="Ensembl"/>
        </authorList>
    </citation>
    <scope>IDENTIFICATION</scope>
</reference>
<dbReference type="AlphaFoldDB" id="A0A8D0H528"/>
<evidence type="ECO:0000313" key="9">
    <source>
        <dbReference type="Proteomes" id="UP000694392"/>
    </source>
</evidence>
<dbReference type="Ensembl" id="ENSSPUT00000016453.1">
    <property type="protein sequence ID" value="ENSSPUP00000015425.1"/>
    <property type="gene ID" value="ENSSPUG00000011912.1"/>
</dbReference>
<dbReference type="PANTHER" id="PTHR47120">
    <property type="entry name" value="THAP DOMAIN-CONTAINING PROTEIN 3"/>
    <property type="match status" value="1"/>
</dbReference>
<feature type="domain" description="THAP-type" evidence="7">
    <location>
        <begin position="1"/>
        <end position="88"/>
    </location>
</feature>
<feature type="region of interest" description="Disordered" evidence="6">
    <location>
        <begin position="90"/>
        <end position="137"/>
    </location>
</feature>
<reference evidence="8" key="1">
    <citation type="submission" date="2025-08" db="UniProtKB">
        <authorList>
            <consortium name="Ensembl"/>
        </authorList>
    </citation>
    <scope>IDENTIFICATION</scope>
</reference>